<dbReference type="SUPFAM" id="SSF51735">
    <property type="entry name" value="NAD(P)-binding Rossmann-fold domains"/>
    <property type="match status" value="1"/>
</dbReference>
<dbReference type="GO" id="GO:0016616">
    <property type="term" value="F:oxidoreductase activity, acting on the CH-OH group of donors, NAD or NADP as acceptor"/>
    <property type="evidence" value="ECO:0007669"/>
    <property type="project" value="InterPro"/>
</dbReference>
<evidence type="ECO:0000256" key="1">
    <source>
        <dbReference type="ARBA" id="ARBA00006484"/>
    </source>
</evidence>
<keyword evidence="5" id="KW-1185">Reference proteome</keyword>
<dbReference type="CDD" id="cd05324">
    <property type="entry name" value="carb_red_PTCR-like_SDR_c"/>
    <property type="match status" value="1"/>
</dbReference>
<evidence type="ECO:0000313" key="5">
    <source>
        <dbReference type="Proteomes" id="UP000722485"/>
    </source>
</evidence>
<dbReference type="Proteomes" id="UP000722485">
    <property type="component" value="Unassembled WGS sequence"/>
</dbReference>
<dbReference type="OrthoDB" id="1933717at2759"/>
<comment type="caution">
    <text evidence="4">The sequence shown here is derived from an EMBL/GenBank/DDBJ whole genome shotgun (WGS) entry which is preliminary data.</text>
</comment>
<keyword evidence="3" id="KW-0560">Oxidoreductase</keyword>
<dbReference type="InterPro" id="IPR002347">
    <property type="entry name" value="SDR_fam"/>
</dbReference>
<evidence type="ECO:0000313" key="4">
    <source>
        <dbReference type="EMBL" id="KAF7556289.1"/>
    </source>
</evidence>
<name>A0A9P5LFA1_9HYPO</name>
<dbReference type="InterPro" id="IPR036291">
    <property type="entry name" value="NAD(P)-bd_dom_sf"/>
</dbReference>
<dbReference type="Gene3D" id="3.40.50.720">
    <property type="entry name" value="NAD(P)-binding Rossmann-like Domain"/>
    <property type="match status" value="1"/>
</dbReference>
<dbReference type="PRINTS" id="PR00081">
    <property type="entry name" value="GDHRDH"/>
</dbReference>
<dbReference type="Pfam" id="PF00106">
    <property type="entry name" value="adh_short"/>
    <property type="match status" value="1"/>
</dbReference>
<organism evidence="4 5">
    <name type="scientific">Cylindrodendrum hubeiense</name>
    <dbReference type="NCBI Taxonomy" id="595255"/>
    <lineage>
        <taxon>Eukaryota</taxon>
        <taxon>Fungi</taxon>
        <taxon>Dikarya</taxon>
        <taxon>Ascomycota</taxon>
        <taxon>Pezizomycotina</taxon>
        <taxon>Sordariomycetes</taxon>
        <taxon>Hypocreomycetidae</taxon>
        <taxon>Hypocreales</taxon>
        <taxon>Nectriaceae</taxon>
        <taxon>Cylindrodendrum</taxon>
    </lineage>
</organism>
<keyword evidence="2" id="KW-0521">NADP</keyword>
<accession>A0A9P5LFA1</accession>
<dbReference type="PANTHER" id="PTHR43963:SF6">
    <property type="entry name" value="CHAIN DEHYDROGENASE FAMILY PROTEIN, PUTATIVE (AFU_ORTHOLOGUE AFUA_3G15350)-RELATED"/>
    <property type="match status" value="1"/>
</dbReference>
<comment type="similarity">
    <text evidence="1">Belongs to the short-chain dehydrogenases/reductases (SDR) family.</text>
</comment>
<sequence>MCSYNKTLAIVTGANQGLGFATAKRLASENGYHVIMAGRREEAIRVAAEQLQKEGLDVEALVLDLGSDESIDAAVEQVQRKFGHLDVLVNNAGIAHVKPTPESPRLLYEKILDTNVVGTMSVTEKFLPLLSKSQQVKRVVFVSSGAGSIGLWTTPGSATRKFKAPAYAVSKTAVNALCIQYAVAYDEDESWKFNCCCPGYCATNLNGYSGLSSPESGADIICRLATLGPDGPTATFVNAEGPIPW</sequence>
<reference evidence="4" key="1">
    <citation type="submission" date="2020-03" db="EMBL/GenBank/DDBJ databases">
        <title>Draft Genome Sequence of Cylindrodendrum hubeiense.</title>
        <authorList>
            <person name="Buettner E."/>
            <person name="Kellner H."/>
        </authorList>
    </citation>
    <scope>NUCLEOTIDE SEQUENCE</scope>
    <source>
        <strain evidence="4">IHI 201604</strain>
    </source>
</reference>
<evidence type="ECO:0000256" key="2">
    <source>
        <dbReference type="ARBA" id="ARBA00022857"/>
    </source>
</evidence>
<evidence type="ECO:0000256" key="3">
    <source>
        <dbReference type="ARBA" id="ARBA00023002"/>
    </source>
</evidence>
<dbReference type="EMBL" id="JAANBB010000013">
    <property type="protein sequence ID" value="KAF7556289.1"/>
    <property type="molecule type" value="Genomic_DNA"/>
</dbReference>
<dbReference type="InterPro" id="IPR045313">
    <property type="entry name" value="CBR1-like"/>
</dbReference>
<proteinExistence type="inferred from homology"/>
<gene>
    <name evidence="4" type="ORF">G7Z17_g1489</name>
</gene>
<protein>
    <submittedName>
        <fullName evidence="4">Uncharacterized protein</fullName>
    </submittedName>
</protein>
<dbReference type="AlphaFoldDB" id="A0A9P5LFA1"/>
<dbReference type="PANTHER" id="PTHR43963">
    <property type="entry name" value="CARBONYL REDUCTASE 1-RELATED"/>
    <property type="match status" value="1"/>
</dbReference>